<evidence type="ECO:0000259" key="3">
    <source>
        <dbReference type="Pfam" id="PF00174"/>
    </source>
</evidence>
<dbReference type="Gene3D" id="2.60.40.650">
    <property type="match status" value="1"/>
</dbReference>
<dbReference type="GO" id="GO:0006790">
    <property type="term" value="P:sulfur compound metabolic process"/>
    <property type="evidence" value="ECO:0007669"/>
    <property type="project" value="TreeGrafter"/>
</dbReference>
<dbReference type="SUPFAM" id="SSF81296">
    <property type="entry name" value="E set domains"/>
    <property type="match status" value="1"/>
</dbReference>
<feature type="region of interest" description="Disordered" evidence="1">
    <location>
        <begin position="1"/>
        <end position="24"/>
    </location>
</feature>
<evidence type="ECO:0000256" key="1">
    <source>
        <dbReference type="SAM" id="MobiDB-lite"/>
    </source>
</evidence>
<protein>
    <submittedName>
        <fullName evidence="4">DMSO/TMAO reductase YedYZ molybdopterin-dependent catalytic subunit</fullName>
    </submittedName>
</protein>
<dbReference type="RefSeq" id="WP_132877546.1">
    <property type="nucleotide sequence ID" value="NZ_SLXQ01000005.1"/>
</dbReference>
<keyword evidence="2" id="KW-0812">Transmembrane</keyword>
<dbReference type="Gene3D" id="3.90.420.10">
    <property type="entry name" value="Oxidoreductase, molybdopterin-binding domain"/>
    <property type="match status" value="1"/>
</dbReference>
<feature type="transmembrane region" description="Helical" evidence="2">
    <location>
        <begin position="117"/>
        <end position="136"/>
    </location>
</feature>
<feature type="transmembrane region" description="Helical" evidence="2">
    <location>
        <begin position="142"/>
        <end position="163"/>
    </location>
</feature>
<gene>
    <name evidence="4" type="ORF">EV191_105166</name>
</gene>
<organism evidence="4 5">
    <name type="scientific">Tamaricihabitans halophyticus</name>
    <dbReference type="NCBI Taxonomy" id="1262583"/>
    <lineage>
        <taxon>Bacteria</taxon>
        <taxon>Bacillati</taxon>
        <taxon>Actinomycetota</taxon>
        <taxon>Actinomycetes</taxon>
        <taxon>Pseudonocardiales</taxon>
        <taxon>Pseudonocardiaceae</taxon>
        <taxon>Tamaricihabitans</taxon>
    </lineage>
</organism>
<keyword evidence="5" id="KW-1185">Reference proteome</keyword>
<evidence type="ECO:0000256" key="2">
    <source>
        <dbReference type="SAM" id="Phobius"/>
    </source>
</evidence>
<reference evidence="4 5" key="1">
    <citation type="submission" date="2019-03" db="EMBL/GenBank/DDBJ databases">
        <title>Genomic Encyclopedia of Type Strains, Phase IV (KMG-IV): sequencing the most valuable type-strain genomes for metagenomic binning, comparative biology and taxonomic classification.</title>
        <authorList>
            <person name="Goeker M."/>
        </authorList>
    </citation>
    <scope>NUCLEOTIDE SEQUENCE [LARGE SCALE GENOMIC DNA]</scope>
    <source>
        <strain evidence="4 5">DSM 45765</strain>
    </source>
</reference>
<dbReference type="PANTHER" id="PTHR19372:SF7">
    <property type="entry name" value="SULFITE OXIDASE, MITOCHONDRIAL"/>
    <property type="match status" value="1"/>
</dbReference>
<dbReference type="Pfam" id="PF00174">
    <property type="entry name" value="Oxidored_molyb"/>
    <property type="match status" value="1"/>
</dbReference>
<dbReference type="InterPro" id="IPR014756">
    <property type="entry name" value="Ig_E-set"/>
</dbReference>
<accession>A0A4R2QT53</accession>
<dbReference type="AlphaFoldDB" id="A0A4R2QT53"/>
<sequence length="534" mass="56036">MSSSAEPGSAISGGGQGLDPSSAQSPRLSGPIAALIGVLAMAAALAVGQVIALFVGAGAAPVSAVGDAAIDAAPAWLKDFAVRAFGEADRVVLLLGMGVVLLLLAMLAGLISRQRPFPGATLVAAAGLVGIVAVLTRSELGQLAVLAPLGSLVGGVLVFRWLHRLAQARGYAADAAERALSRRVFLRASGGVALGAVAFGGIAQWLLGRGDVTGSRAELGRVVPDQPAPAIPPGADFVDAGTPPFITPNADFYRVDTAFVVPQVPAEQWRLRVHGMVDRELNLTFEDIRRRPLRERTITMSCVSNEVGGPYISTADFTGIPLADLLAEAGVRSGAEQLFSTSSDGYTAGTDLARLRDPADGAMLAIGMNGQPLPVEHGFPARMVAPGLYGYVSATKWVVDMELTTWAARTPYWLTRGWAREAPVKTQSRIDFPAESAQVPVGRVVASGLAWAMPRRITEVQVRVDDGPWLRAELGAEVSGHTWRMWRIPLRLGAGEHRLTCRAVDERGQPQTGELAPVTPDGATGWHTVQVTAS</sequence>
<keyword evidence="2" id="KW-0472">Membrane</keyword>
<dbReference type="InterPro" id="IPR036374">
    <property type="entry name" value="OxRdtase_Mopterin-bd_sf"/>
</dbReference>
<feature type="transmembrane region" description="Helical" evidence="2">
    <location>
        <begin position="184"/>
        <end position="207"/>
    </location>
</feature>
<feature type="transmembrane region" description="Helical" evidence="2">
    <location>
        <begin position="32"/>
        <end position="55"/>
    </location>
</feature>
<evidence type="ECO:0000313" key="5">
    <source>
        <dbReference type="Proteomes" id="UP000294911"/>
    </source>
</evidence>
<dbReference type="GO" id="GO:0043546">
    <property type="term" value="F:molybdopterin cofactor binding"/>
    <property type="evidence" value="ECO:0007669"/>
    <property type="project" value="TreeGrafter"/>
</dbReference>
<dbReference type="PANTHER" id="PTHR19372">
    <property type="entry name" value="SULFITE REDUCTASE"/>
    <property type="match status" value="1"/>
</dbReference>
<comment type="caution">
    <text evidence="4">The sequence shown here is derived from an EMBL/GenBank/DDBJ whole genome shotgun (WGS) entry which is preliminary data.</text>
</comment>
<feature type="transmembrane region" description="Helical" evidence="2">
    <location>
        <begin position="91"/>
        <end position="110"/>
    </location>
</feature>
<dbReference type="OrthoDB" id="9795587at2"/>
<dbReference type="GO" id="GO:0008482">
    <property type="term" value="F:sulfite oxidase activity"/>
    <property type="evidence" value="ECO:0007669"/>
    <property type="project" value="TreeGrafter"/>
</dbReference>
<name>A0A4R2QT53_9PSEU</name>
<feature type="domain" description="Oxidoreductase molybdopterin-binding" evidence="3">
    <location>
        <begin position="260"/>
        <end position="409"/>
    </location>
</feature>
<dbReference type="GO" id="GO:0020037">
    <property type="term" value="F:heme binding"/>
    <property type="evidence" value="ECO:0007669"/>
    <property type="project" value="TreeGrafter"/>
</dbReference>
<evidence type="ECO:0000313" key="4">
    <source>
        <dbReference type="EMBL" id="TCP53103.1"/>
    </source>
</evidence>
<dbReference type="SUPFAM" id="SSF56524">
    <property type="entry name" value="Oxidoreductase molybdopterin-binding domain"/>
    <property type="match status" value="1"/>
</dbReference>
<dbReference type="EMBL" id="SLXQ01000005">
    <property type="protein sequence ID" value="TCP53103.1"/>
    <property type="molecule type" value="Genomic_DNA"/>
</dbReference>
<keyword evidence="2" id="KW-1133">Transmembrane helix</keyword>
<dbReference type="Proteomes" id="UP000294911">
    <property type="component" value="Unassembled WGS sequence"/>
</dbReference>
<proteinExistence type="predicted"/>
<dbReference type="InterPro" id="IPR000572">
    <property type="entry name" value="OxRdtase_Mopterin-bd_dom"/>
</dbReference>